<dbReference type="OrthoDB" id="1888718at2759"/>
<reference evidence="3" key="1">
    <citation type="journal article" date="2019" name="Nat. Commun.">
        <title>The genome of broomcorn millet.</title>
        <authorList>
            <person name="Zou C."/>
            <person name="Miki D."/>
            <person name="Li D."/>
            <person name="Tang Q."/>
            <person name="Xiao L."/>
            <person name="Rajput S."/>
            <person name="Deng P."/>
            <person name="Jia W."/>
            <person name="Huang R."/>
            <person name="Zhang M."/>
            <person name="Sun Y."/>
            <person name="Hu J."/>
            <person name="Fu X."/>
            <person name="Schnable P.S."/>
            <person name="Li F."/>
            <person name="Zhang H."/>
            <person name="Feng B."/>
            <person name="Zhu X."/>
            <person name="Liu R."/>
            <person name="Schnable J.C."/>
            <person name="Zhu J.-K."/>
            <person name="Zhang H."/>
        </authorList>
    </citation>
    <scope>NUCLEOTIDE SEQUENCE [LARGE SCALE GENOMIC DNA]</scope>
</reference>
<comment type="caution">
    <text evidence="2">The sequence shown here is derived from an EMBL/GenBank/DDBJ whole genome shotgun (WGS) entry which is preliminary data.</text>
</comment>
<proteinExistence type="predicted"/>
<gene>
    <name evidence="2" type="ORF">C2845_PM06G05050</name>
</gene>
<protein>
    <submittedName>
        <fullName evidence="2">Uncharacterized protein</fullName>
    </submittedName>
</protein>
<sequence length="109" mass="11606">MADSSTLVVSAAAAEAWQQQHPLSQITASRTHRLLLKQWVKEEDLLARHVALREGRLDASSTVPSLPSTPPPSSSSSSPPPVQPRPRRAACTADFLAIGGRGDVGLFGR</sequence>
<evidence type="ECO:0000313" key="3">
    <source>
        <dbReference type="Proteomes" id="UP000275267"/>
    </source>
</evidence>
<dbReference type="Proteomes" id="UP000275267">
    <property type="component" value="Unassembled WGS sequence"/>
</dbReference>
<evidence type="ECO:0000256" key="1">
    <source>
        <dbReference type="SAM" id="MobiDB-lite"/>
    </source>
</evidence>
<feature type="region of interest" description="Disordered" evidence="1">
    <location>
        <begin position="56"/>
        <end position="89"/>
    </location>
</feature>
<accession>A0A3L6R8R8</accession>
<dbReference type="EMBL" id="PQIB02000009">
    <property type="protein sequence ID" value="RLM99248.1"/>
    <property type="molecule type" value="Genomic_DNA"/>
</dbReference>
<dbReference type="AlphaFoldDB" id="A0A3L6R8R8"/>
<organism evidence="2 3">
    <name type="scientific">Panicum miliaceum</name>
    <name type="common">Proso millet</name>
    <name type="synonym">Broomcorn millet</name>
    <dbReference type="NCBI Taxonomy" id="4540"/>
    <lineage>
        <taxon>Eukaryota</taxon>
        <taxon>Viridiplantae</taxon>
        <taxon>Streptophyta</taxon>
        <taxon>Embryophyta</taxon>
        <taxon>Tracheophyta</taxon>
        <taxon>Spermatophyta</taxon>
        <taxon>Magnoliopsida</taxon>
        <taxon>Liliopsida</taxon>
        <taxon>Poales</taxon>
        <taxon>Poaceae</taxon>
        <taxon>PACMAD clade</taxon>
        <taxon>Panicoideae</taxon>
        <taxon>Panicodae</taxon>
        <taxon>Paniceae</taxon>
        <taxon>Panicinae</taxon>
        <taxon>Panicum</taxon>
        <taxon>Panicum sect. Panicum</taxon>
    </lineage>
</organism>
<dbReference type="STRING" id="4540.A0A3L6R8R8"/>
<keyword evidence="3" id="KW-1185">Reference proteome</keyword>
<feature type="compositionally biased region" description="Pro residues" evidence="1">
    <location>
        <begin position="67"/>
        <end position="84"/>
    </location>
</feature>
<name>A0A3L6R8R8_PANMI</name>
<evidence type="ECO:0000313" key="2">
    <source>
        <dbReference type="EMBL" id="RLM99248.1"/>
    </source>
</evidence>